<organism evidence="2 3">
    <name type="scientific">Brevibacillus centrosporus</name>
    <dbReference type="NCBI Taxonomy" id="54910"/>
    <lineage>
        <taxon>Bacteria</taxon>
        <taxon>Bacillati</taxon>
        <taxon>Bacillota</taxon>
        <taxon>Bacilli</taxon>
        <taxon>Bacillales</taxon>
        <taxon>Paenibacillaceae</taxon>
        <taxon>Brevibacillus</taxon>
    </lineage>
</organism>
<feature type="chain" id="PRO_5011756352" evidence="1">
    <location>
        <begin position="22"/>
        <end position="180"/>
    </location>
</feature>
<feature type="signal peptide" evidence="1">
    <location>
        <begin position="1"/>
        <end position="21"/>
    </location>
</feature>
<evidence type="ECO:0000256" key="1">
    <source>
        <dbReference type="SAM" id="SignalP"/>
    </source>
</evidence>
<proteinExistence type="predicted"/>
<protein>
    <submittedName>
        <fullName evidence="2">Uncharacterized protein</fullName>
    </submittedName>
</protein>
<keyword evidence="1" id="KW-0732">Signal</keyword>
<dbReference type="AlphaFoldDB" id="A0A1I3PP63"/>
<evidence type="ECO:0000313" key="3">
    <source>
        <dbReference type="Proteomes" id="UP000198915"/>
    </source>
</evidence>
<dbReference type="Proteomes" id="UP000198915">
    <property type="component" value="Unassembled WGS sequence"/>
</dbReference>
<reference evidence="3" key="1">
    <citation type="submission" date="2016-10" db="EMBL/GenBank/DDBJ databases">
        <authorList>
            <person name="Varghese N."/>
            <person name="Submissions S."/>
        </authorList>
    </citation>
    <scope>NUCLEOTIDE SEQUENCE [LARGE SCALE GENOMIC DNA]</scope>
    <source>
        <strain evidence="3">OK042</strain>
    </source>
</reference>
<sequence length="180" mass="19462">MFKRICLVLLLLGTMAAPAMAATDIGSLLINPATSRTWQELVNHSELIVVAWADTSNQSVSTGRSLREGKLVNYAQTLHIKQILKGSSARMLKLVSTGVEPLPDASSPLNRTYPGPLAEGNYVLFLQRVSAPNLYSSSGLWQGVYPLFQGKSIALEGAGFSELNQLTIEEFAKKVKSVSP</sequence>
<dbReference type="EMBL" id="FORT01000002">
    <property type="protein sequence ID" value="SFJ23120.1"/>
    <property type="molecule type" value="Genomic_DNA"/>
</dbReference>
<evidence type="ECO:0000313" key="2">
    <source>
        <dbReference type="EMBL" id="SFJ23120.1"/>
    </source>
</evidence>
<dbReference type="RefSeq" id="WP_092266919.1">
    <property type="nucleotide sequence ID" value="NZ_FORT01000002.1"/>
</dbReference>
<name>A0A1I3PP63_9BACL</name>
<keyword evidence="3" id="KW-1185">Reference proteome</keyword>
<gene>
    <name evidence="2" type="ORF">SAMN05518846_102440</name>
</gene>
<accession>A0A1I3PP63</accession>